<comment type="caution">
    <text evidence="4">The sequence shown here is derived from an EMBL/GenBank/DDBJ whole genome shotgun (WGS) entry which is preliminary data.</text>
</comment>
<name>A0A831WEE5_9GAMM</name>
<dbReference type="Pfam" id="PF12770">
    <property type="entry name" value="CHAT"/>
    <property type="match status" value="1"/>
</dbReference>
<dbReference type="InterPro" id="IPR011990">
    <property type="entry name" value="TPR-like_helical_dom_sf"/>
</dbReference>
<keyword evidence="2" id="KW-0175">Coiled coil</keyword>
<dbReference type="PANTHER" id="PTHR10098:SF108">
    <property type="entry name" value="TETRATRICOPEPTIDE REPEAT PROTEIN 28"/>
    <property type="match status" value="1"/>
</dbReference>
<proteinExistence type="predicted"/>
<sequence>HFAAAQAYWQQALELAYSHKLAGETGKFLLDLAKTHEKLGQYQQASSLAWKALRDERSQMDSAFKSQALLAIGLTARRIGEYQEAETAYTQALEISRDRGDNNTLKAEALCGLGATRQALSDYSAALDYYKRSLALGNALTKAKCLNNLGGLYRLTGEYQKAIQHHRQSLALRKQQHDLNGQSKVLGNLCLVYQQLRDFRQAETYCRQSLAFARETGDLGRQANNLNNLAAIAEAQRDFRKALSFYRESLSLKRKSGDRAGEARSLNNIGRLYQHRGNSKKALKYYGLSLDIKRKLGDLSGQSASLQNLGILQMKLGNYDKALQHFEETVVLQQQIGQPEILWRSYDGLSRVYEKLNRPDLAIYYGKQAVNVIQTLRTRILRLEARLRRSFLEDKIQVYKRVATLLGDEGRLWEAQQILAMVKEEEYFEFVRGQDKSQAETVSFSVGENDWKTSYDQIVDKLASIHGKYSAMKRKRRQSGLSADEEQQLKNLKQQLGELKLAHHEFILELQTEFAAGQRLDEFRGDNLRRLEKFQRTLKNLGEGTVLVHYFVTENQLKIIVSGSRSSVPPVWKHSNISRKDLNRKIISLRNSLLNPHKNPLPAAQALYGELVAPIEDILETLDAKILMVYLDDAVRYLPLAALHDGKRYLAEQYGIAVYTAAADVDLMERPSQQWRIAGLGVSKPFISAGFSPLPAVSEELDAIVKEGTEDPRGILPGISYMDSAFTPQRLEDILSEDCLEDDCYRVVHLATHYLFKPGSWSDSFLLAGNDTLLTLEDLQRGDYYFGNLDLLTLSACETALWSDDSRGREIEGLGTLAQNKGARAVMATLWEVADCSTAIFMEQFYRNRLKYSSTKLEALRQTQLAFIHGQLSDTSLPECTSRGVSMVTDTDEPEDLYTPSASAPFSHPYYWAPFILMGNWR</sequence>
<accession>A0A831WEE5</accession>
<dbReference type="SMART" id="SM00028">
    <property type="entry name" value="TPR"/>
    <property type="match status" value="9"/>
</dbReference>
<gene>
    <name evidence="4" type="ORF">ENJ12_01545</name>
</gene>
<dbReference type="PANTHER" id="PTHR10098">
    <property type="entry name" value="RAPSYN-RELATED"/>
    <property type="match status" value="1"/>
</dbReference>
<feature type="repeat" description="TPR" evidence="1">
    <location>
        <begin position="263"/>
        <end position="296"/>
    </location>
</feature>
<evidence type="ECO:0000259" key="3">
    <source>
        <dbReference type="Pfam" id="PF12770"/>
    </source>
</evidence>
<protein>
    <submittedName>
        <fullName evidence="4">Tetratricopeptide repeat protein</fullName>
    </submittedName>
</protein>
<feature type="coiled-coil region" evidence="2">
    <location>
        <begin position="475"/>
        <end position="502"/>
    </location>
</feature>
<evidence type="ECO:0000256" key="1">
    <source>
        <dbReference type="PROSITE-ProRule" id="PRU00339"/>
    </source>
</evidence>
<evidence type="ECO:0000256" key="2">
    <source>
        <dbReference type="SAM" id="Coils"/>
    </source>
</evidence>
<dbReference type="Gene3D" id="1.25.40.10">
    <property type="entry name" value="Tetratricopeptide repeat domain"/>
    <property type="match status" value="2"/>
</dbReference>
<dbReference type="SUPFAM" id="SSF48452">
    <property type="entry name" value="TPR-like"/>
    <property type="match status" value="3"/>
</dbReference>
<dbReference type="EMBL" id="DRLF01000060">
    <property type="protein sequence ID" value="HEC05511.1"/>
    <property type="molecule type" value="Genomic_DNA"/>
</dbReference>
<feature type="repeat" description="TPR" evidence="1">
    <location>
        <begin position="143"/>
        <end position="176"/>
    </location>
</feature>
<feature type="repeat" description="TPR" evidence="1">
    <location>
        <begin position="66"/>
        <end position="99"/>
    </location>
</feature>
<dbReference type="AlphaFoldDB" id="A0A831WEE5"/>
<dbReference type="Pfam" id="PF13374">
    <property type="entry name" value="TPR_10"/>
    <property type="match status" value="1"/>
</dbReference>
<feature type="repeat" description="TPR" evidence="1">
    <location>
        <begin position="303"/>
        <end position="336"/>
    </location>
</feature>
<reference evidence="4" key="1">
    <citation type="journal article" date="2020" name="mSystems">
        <title>Genome- and Community-Level Interaction Insights into Carbon Utilization and Element Cycling Functions of Hydrothermarchaeota in Hydrothermal Sediment.</title>
        <authorList>
            <person name="Zhou Z."/>
            <person name="Liu Y."/>
            <person name="Xu W."/>
            <person name="Pan J."/>
            <person name="Luo Z.H."/>
            <person name="Li M."/>
        </authorList>
    </citation>
    <scope>NUCLEOTIDE SEQUENCE [LARGE SCALE GENOMIC DNA]</scope>
    <source>
        <strain evidence="4">HyVt-458</strain>
    </source>
</reference>
<organism evidence="4">
    <name type="scientific">Thiolapillus brandeum</name>
    <dbReference type="NCBI Taxonomy" id="1076588"/>
    <lineage>
        <taxon>Bacteria</taxon>
        <taxon>Pseudomonadati</taxon>
        <taxon>Pseudomonadota</taxon>
        <taxon>Gammaproteobacteria</taxon>
        <taxon>Chromatiales</taxon>
        <taxon>Sedimenticolaceae</taxon>
        <taxon>Thiolapillus</taxon>
    </lineage>
</organism>
<dbReference type="Proteomes" id="UP000886339">
    <property type="component" value="Unassembled WGS sequence"/>
</dbReference>
<keyword evidence="1" id="KW-0802">TPR repeat</keyword>
<feature type="domain" description="CHAT" evidence="3">
    <location>
        <begin position="602"/>
        <end position="920"/>
    </location>
</feature>
<dbReference type="InterPro" id="IPR024983">
    <property type="entry name" value="CHAT_dom"/>
</dbReference>
<feature type="non-terminal residue" evidence="4">
    <location>
        <position position="1"/>
    </location>
</feature>
<dbReference type="Pfam" id="PF13424">
    <property type="entry name" value="TPR_12"/>
    <property type="match status" value="3"/>
</dbReference>
<dbReference type="InterPro" id="IPR019734">
    <property type="entry name" value="TPR_rpt"/>
</dbReference>
<dbReference type="PROSITE" id="PS50005">
    <property type="entry name" value="TPR"/>
    <property type="match status" value="5"/>
</dbReference>
<evidence type="ECO:0000313" key="4">
    <source>
        <dbReference type="EMBL" id="HEC05511.1"/>
    </source>
</evidence>
<feature type="repeat" description="TPR" evidence="1">
    <location>
        <begin position="107"/>
        <end position="140"/>
    </location>
</feature>